<dbReference type="NCBIfam" id="TIGR01730">
    <property type="entry name" value="RND_mfp"/>
    <property type="match status" value="1"/>
</dbReference>
<accession>A0A4U1B1V8</accession>
<feature type="coiled-coil region" evidence="2">
    <location>
        <begin position="91"/>
        <end position="125"/>
    </location>
</feature>
<dbReference type="Pfam" id="PF25973">
    <property type="entry name" value="BSH_CzcB"/>
    <property type="match status" value="1"/>
</dbReference>
<feature type="chain" id="PRO_5020752517" evidence="3">
    <location>
        <begin position="27"/>
        <end position="371"/>
    </location>
</feature>
<evidence type="ECO:0000256" key="3">
    <source>
        <dbReference type="SAM" id="SignalP"/>
    </source>
</evidence>
<evidence type="ECO:0000313" key="7">
    <source>
        <dbReference type="Proteomes" id="UP000307999"/>
    </source>
</evidence>
<reference evidence="6 7" key="1">
    <citation type="submission" date="2019-04" db="EMBL/GenBank/DDBJ databases">
        <title>Thalassotalea guangxiensis sp. nov., isolated from sediment of the coastal wetland.</title>
        <authorList>
            <person name="Zheng S."/>
            <person name="Zhang D."/>
        </authorList>
    </citation>
    <scope>NUCLEOTIDE SEQUENCE [LARGE SCALE GENOMIC DNA]</scope>
    <source>
        <strain evidence="6 7">ZS-4</strain>
    </source>
</reference>
<feature type="domain" description="CzcB-like barrel-sandwich hybrid" evidence="5">
    <location>
        <begin position="61"/>
        <end position="198"/>
    </location>
</feature>
<proteinExistence type="inferred from homology"/>
<dbReference type="GO" id="GO:0015562">
    <property type="term" value="F:efflux transmembrane transporter activity"/>
    <property type="evidence" value="ECO:0007669"/>
    <property type="project" value="TreeGrafter"/>
</dbReference>
<evidence type="ECO:0000259" key="4">
    <source>
        <dbReference type="Pfam" id="PF25954"/>
    </source>
</evidence>
<name>A0A4U1B1V8_9GAMM</name>
<dbReference type="PANTHER" id="PTHR30469:SF15">
    <property type="entry name" value="HLYD FAMILY OF SECRETION PROTEINS"/>
    <property type="match status" value="1"/>
</dbReference>
<sequence length="371" mass="41017">MLRHRRFIAALTVVTLSIFPRITVHAEDQGQAVLVAPVEIKAVKAQLPIFGNLVPYRESNLSVKVPGYVEEMLVDIGDPVEKGRPLLTLDAVQAQLNVRQLQASLNEARIRLEEANRLAAEGEQLRKDHNISNSEFLTRMTERQAGRSQVEQIKAQLDLAQEALSRHTLTAPFSGVITAKLTEVGEAVGTETEVLTLTQLDPVYLQIQVPSRYYGSLTTDTQVLVDSGNEQEAALTTTIDRIVPQADPALRSFLVRLRLDNTEQRWLPGMNVRARFLIDNNQDQDALFLPKDALVRKPDGRVLVFKVVENGQANIARAVQVKPGILQDKGISVTSEQLNAGDRVVIYGNESLADGDTIIPKLTRSAKGKVR</sequence>
<dbReference type="SUPFAM" id="SSF111369">
    <property type="entry name" value="HlyD-like secretion proteins"/>
    <property type="match status" value="1"/>
</dbReference>
<evidence type="ECO:0000313" key="6">
    <source>
        <dbReference type="EMBL" id="TKB43250.1"/>
    </source>
</evidence>
<keyword evidence="2" id="KW-0175">Coiled coil</keyword>
<dbReference type="EMBL" id="SWDB01000040">
    <property type="protein sequence ID" value="TKB43250.1"/>
    <property type="molecule type" value="Genomic_DNA"/>
</dbReference>
<gene>
    <name evidence="6" type="ORF">E8M12_15400</name>
</gene>
<dbReference type="Pfam" id="PF25954">
    <property type="entry name" value="Beta-barrel_RND_2"/>
    <property type="match status" value="1"/>
</dbReference>
<dbReference type="OrthoDB" id="9806939at2"/>
<dbReference type="InterPro" id="IPR006143">
    <property type="entry name" value="RND_pump_MFP"/>
</dbReference>
<keyword evidence="3" id="KW-0732">Signal</keyword>
<evidence type="ECO:0000256" key="1">
    <source>
        <dbReference type="ARBA" id="ARBA00009477"/>
    </source>
</evidence>
<dbReference type="Gene3D" id="2.40.420.20">
    <property type="match status" value="1"/>
</dbReference>
<dbReference type="RefSeq" id="WP_136737161.1">
    <property type="nucleotide sequence ID" value="NZ_SWDB01000040.1"/>
</dbReference>
<feature type="domain" description="CusB-like beta-barrel" evidence="4">
    <location>
        <begin position="202"/>
        <end position="276"/>
    </location>
</feature>
<evidence type="ECO:0000256" key="2">
    <source>
        <dbReference type="SAM" id="Coils"/>
    </source>
</evidence>
<comment type="similarity">
    <text evidence="1">Belongs to the membrane fusion protein (MFP) (TC 8.A.1) family.</text>
</comment>
<dbReference type="PANTHER" id="PTHR30469">
    <property type="entry name" value="MULTIDRUG RESISTANCE PROTEIN MDTA"/>
    <property type="match status" value="1"/>
</dbReference>
<comment type="caution">
    <text evidence="6">The sequence shown here is derived from an EMBL/GenBank/DDBJ whole genome shotgun (WGS) entry which is preliminary data.</text>
</comment>
<keyword evidence="7" id="KW-1185">Reference proteome</keyword>
<dbReference type="InterPro" id="IPR058647">
    <property type="entry name" value="BSH_CzcB-like"/>
</dbReference>
<organism evidence="6 7">
    <name type="scientific">Thalassotalea mangrovi</name>
    <dbReference type="NCBI Taxonomy" id="2572245"/>
    <lineage>
        <taxon>Bacteria</taxon>
        <taxon>Pseudomonadati</taxon>
        <taxon>Pseudomonadota</taxon>
        <taxon>Gammaproteobacteria</taxon>
        <taxon>Alteromonadales</taxon>
        <taxon>Colwelliaceae</taxon>
        <taxon>Thalassotalea</taxon>
    </lineage>
</organism>
<feature type="signal peptide" evidence="3">
    <location>
        <begin position="1"/>
        <end position="26"/>
    </location>
</feature>
<dbReference type="GO" id="GO:1990281">
    <property type="term" value="C:efflux pump complex"/>
    <property type="evidence" value="ECO:0007669"/>
    <property type="project" value="TreeGrafter"/>
</dbReference>
<dbReference type="Proteomes" id="UP000307999">
    <property type="component" value="Unassembled WGS sequence"/>
</dbReference>
<dbReference type="Gene3D" id="2.40.50.100">
    <property type="match status" value="1"/>
</dbReference>
<dbReference type="Gene3D" id="1.10.287.470">
    <property type="entry name" value="Helix hairpin bin"/>
    <property type="match status" value="1"/>
</dbReference>
<dbReference type="AlphaFoldDB" id="A0A4U1B1V8"/>
<dbReference type="InterPro" id="IPR058792">
    <property type="entry name" value="Beta-barrel_RND_2"/>
</dbReference>
<dbReference type="Gene3D" id="2.40.30.170">
    <property type="match status" value="1"/>
</dbReference>
<protein>
    <submittedName>
        <fullName evidence="6">Efflux RND transporter periplasmic adaptor subunit</fullName>
    </submittedName>
</protein>
<evidence type="ECO:0000259" key="5">
    <source>
        <dbReference type="Pfam" id="PF25973"/>
    </source>
</evidence>